<reference evidence="8" key="1">
    <citation type="submission" date="2015-05" db="EMBL/GenBank/DDBJ databases">
        <authorList>
            <person name="Wang D.B."/>
            <person name="Wang M."/>
        </authorList>
    </citation>
    <scope>NUCLEOTIDE SEQUENCE</scope>
    <source>
        <strain evidence="8">CCMP 3155</strain>
    </source>
</reference>
<feature type="transmembrane region" description="Helical" evidence="7">
    <location>
        <begin position="176"/>
        <end position="198"/>
    </location>
</feature>
<evidence type="ECO:0000256" key="1">
    <source>
        <dbReference type="ARBA" id="ARBA00004141"/>
    </source>
</evidence>
<feature type="region of interest" description="Disordered" evidence="6">
    <location>
        <begin position="1"/>
        <end position="48"/>
    </location>
</feature>
<accession>A0A2K8DR61</accession>
<keyword evidence="3 7" id="KW-0812">Transmembrane</keyword>
<dbReference type="Pfam" id="PF04117">
    <property type="entry name" value="Mpv17_PMP22"/>
    <property type="match status" value="1"/>
</dbReference>
<evidence type="ECO:0000256" key="6">
    <source>
        <dbReference type="SAM" id="MobiDB-lite"/>
    </source>
</evidence>
<organism evidence="8">
    <name type="scientific">Vitrella brassicaformis</name>
    <dbReference type="NCBI Taxonomy" id="1169539"/>
    <lineage>
        <taxon>Eukaryota</taxon>
        <taxon>Sar</taxon>
        <taxon>Alveolata</taxon>
        <taxon>Colpodellida</taxon>
        <taxon>Vitrellaceae</taxon>
        <taxon>Vitrella</taxon>
    </lineage>
</organism>
<comment type="subcellular location">
    <subcellularLocation>
        <location evidence="1">Membrane</location>
        <topology evidence="1">Multi-pass membrane protein</topology>
    </subcellularLocation>
</comment>
<gene>
    <name evidence="8" type="primary">MPV17</name>
</gene>
<dbReference type="PANTHER" id="PTHR11266">
    <property type="entry name" value="PEROXISOMAL MEMBRANE PROTEIN 2, PXMP2 MPV17"/>
    <property type="match status" value="1"/>
</dbReference>
<dbReference type="GO" id="GO:0016020">
    <property type="term" value="C:membrane"/>
    <property type="evidence" value="ECO:0007669"/>
    <property type="project" value="UniProtKB-SubCell"/>
</dbReference>
<dbReference type="InterPro" id="IPR007248">
    <property type="entry name" value="Mpv17_PMP22"/>
</dbReference>
<feature type="compositionally biased region" description="Low complexity" evidence="6">
    <location>
        <begin position="60"/>
        <end position="70"/>
    </location>
</feature>
<keyword evidence="4 7" id="KW-1133">Transmembrane helix</keyword>
<dbReference type="VEuPathDB" id="CryptoDB:Vbra_9500"/>
<feature type="transmembrane region" description="Helical" evidence="7">
    <location>
        <begin position="210"/>
        <end position="231"/>
    </location>
</feature>
<feature type="region of interest" description="Disordered" evidence="6">
    <location>
        <begin position="60"/>
        <end position="85"/>
    </location>
</feature>
<protein>
    <submittedName>
        <fullName evidence="8">Peroxisomal membrane protein MPV17</fullName>
    </submittedName>
</protein>
<dbReference type="PANTHER" id="PTHR11266:SF21">
    <property type="entry name" value="ACT DOMAIN-CONTAINING PROTEIN"/>
    <property type="match status" value="1"/>
</dbReference>
<evidence type="ECO:0000256" key="2">
    <source>
        <dbReference type="ARBA" id="ARBA00006824"/>
    </source>
</evidence>
<comment type="similarity">
    <text evidence="2">Belongs to the peroxisomal membrane protein PXMP2/4 family.</text>
</comment>
<evidence type="ECO:0000256" key="7">
    <source>
        <dbReference type="SAM" id="Phobius"/>
    </source>
</evidence>
<keyword evidence="5 7" id="KW-0472">Membrane</keyword>
<proteinExistence type="evidence at transcript level"/>
<reference evidence="8" key="2">
    <citation type="journal article" date="2018" name="Genome Biol. Evol.">
        <title>Distribution and Evolution of Peroxisomes in Alveolates (Apicomplexa, Dinoflagellates, Ciliates).</title>
        <authorList>
            <person name="Ludewig-Klingner A.-K."/>
            <person name="Michael V."/>
            <person name="Jarek M."/>
            <person name="Brinkmann H."/>
            <person name="Petersen J."/>
        </authorList>
    </citation>
    <scope>NUCLEOTIDE SEQUENCE</scope>
    <source>
        <strain evidence="8">CCMP 3155</strain>
    </source>
</reference>
<evidence type="ECO:0000256" key="3">
    <source>
        <dbReference type="ARBA" id="ARBA00022692"/>
    </source>
</evidence>
<sequence length="364" mass="40409">MPLMQPVKTPPPSDLAGTPSPRHGQQNETSRRHTCGLGQPQLEAPRLPVAGRGRMLWTASRPSRGCSAARRAGRSSQRDLSPSAAMKQRRVELNTAKPAFSVKIARSTRLWLPGTCALPLFLPSFLPSFNCELCRRRALRGERTQTALPMVLIAILSEGMVQLFKKLNSLFSANPLASGVITAGCIIGAGDLTSQFLIEKRKKWDDTRTRAMVIFGCLYSGGFQTLLWVYGYGRFFAWLPLTAGNHTRQAVGKTLVDNFIHTPLIYLPTFYITQTLLRGGSMGEAAAKLEQEWFDTVLVAWKVWIPFQALNFYFTPPHLLVPANLCAAYLWNTALAFMANRREVRPDEQTQKKGASTEMVAAVQ</sequence>
<name>A0A2K8DR61_9ALVE</name>
<evidence type="ECO:0000256" key="4">
    <source>
        <dbReference type="ARBA" id="ARBA00022989"/>
    </source>
</evidence>
<dbReference type="AlphaFoldDB" id="A0A2K8DR61"/>
<evidence type="ECO:0000313" key="8">
    <source>
        <dbReference type="EMBL" id="AND95684.1"/>
    </source>
</evidence>
<dbReference type="EMBL" id="KR704774">
    <property type="protein sequence ID" value="AND95684.1"/>
    <property type="molecule type" value="mRNA"/>
</dbReference>
<evidence type="ECO:0000256" key="5">
    <source>
        <dbReference type="ARBA" id="ARBA00023136"/>
    </source>
</evidence>
<dbReference type="GO" id="GO:0005737">
    <property type="term" value="C:cytoplasm"/>
    <property type="evidence" value="ECO:0007669"/>
    <property type="project" value="TreeGrafter"/>
</dbReference>